<dbReference type="EMBL" id="QYUL01000004">
    <property type="protein sequence ID" value="RJF78180.1"/>
    <property type="molecule type" value="Genomic_DNA"/>
</dbReference>
<proteinExistence type="predicted"/>
<dbReference type="RefSeq" id="WP_119833324.1">
    <property type="nucleotide sequence ID" value="NZ_QYUL01000004.1"/>
</dbReference>
<dbReference type="AlphaFoldDB" id="A0A418VPJ3"/>
<comment type="caution">
    <text evidence="1">The sequence shown here is derived from an EMBL/GenBank/DDBJ whole genome shotgun (WGS) entry which is preliminary data.</text>
</comment>
<gene>
    <name evidence="1" type="ORF">D3877_23985</name>
</gene>
<sequence>MELTRTYYFDGELLEAADFIRDQQYFRDVTQAINKSLYTRGVASGLVLDIDNVSSGLAFDENGVTVVLADDASLPSPDTAQADGTYFVVLKYSDDLRLADGSDPNEQDLRSSHVISEIPMIDISQKSSADLDEVSGVILGVVIVQNQAITSVGATGRQVATLTIQAPATKAVTEADVETAAETAVQPALGDAAPPPAPPPSDAEPIADALATLRSLTGVAFTAPDGRRRLSVRAREVEAALPALVRTDAEGVKAVATVELVGLLVEAVKTLAARVEQLERQGAPPSSHPEG</sequence>
<name>A0A418VPJ3_9PROT</name>
<accession>A0A418VPJ3</accession>
<evidence type="ECO:0000313" key="1">
    <source>
        <dbReference type="EMBL" id="RJF78180.1"/>
    </source>
</evidence>
<evidence type="ECO:0008006" key="3">
    <source>
        <dbReference type="Google" id="ProtNLM"/>
    </source>
</evidence>
<keyword evidence="2" id="KW-1185">Reference proteome</keyword>
<evidence type="ECO:0000313" key="2">
    <source>
        <dbReference type="Proteomes" id="UP000283458"/>
    </source>
</evidence>
<protein>
    <recommendedName>
        <fullName evidence="3">Peptidase S74 domain-containing protein</fullName>
    </recommendedName>
</protein>
<dbReference type="Proteomes" id="UP000283458">
    <property type="component" value="Unassembled WGS sequence"/>
</dbReference>
<organism evidence="1 2">
    <name type="scientific">Azospirillum cavernae</name>
    <dbReference type="NCBI Taxonomy" id="2320860"/>
    <lineage>
        <taxon>Bacteria</taxon>
        <taxon>Pseudomonadati</taxon>
        <taxon>Pseudomonadota</taxon>
        <taxon>Alphaproteobacteria</taxon>
        <taxon>Rhodospirillales</taxon>
        <taxon>Azospirillaceae</taxon>
        <taxon>Azospirillum</taxon>
    </lineage>
</organism>
<reference evidence="1 2" key="1">
    <citation type="submission" date="2018-09" db="EMBL/GenBank/DDBJ databases">
        <authorList>
            <person name="Zhu H."/>
        </authorList>
    </citation>
    <scope>NUCLEOTIDE SEQUENCE [LARGE SCALE GENOMIC DNA]</scope>
    <source>
        <strain evidence="1 2">K2W22B-5</strain>
    </source>
</reference>
<dbReference type="OrthoDB" id="8477160at2"/>